<sequence length="162" mass="18354">MRNGPGKNAIQQRALRVLQQKKMYESQMNQLAQQTFNMESAALATENLRNTMATVDAMKTANKELRKQYGKVDINKIEDMHYELEDLVEQANEIQESLARSYAVPDVIDEADLEAELDALQLEDDEEGGSYLTDLNKVPDFVDEAPMERTEPVAKEAVKTTE</sequence>
<evidence type="ECO:0000256" key="2">
    <source>
        <dbReference type="ARBA" id="ARBA00023054"/>
    </source>
</evidence>
<dbReference type="Proteomes" id="UP000054217">
    <property type="component" value="Unassembled WGS sequence"/>
</dbReference>
<dbReference type="PANTHER" id="PTHR22761">
    <property type="entry name" value="CHARGED MULTIVESICULAR BODY PROTEIN"/>
    <property type="match status" value="1"/>
</dbReference>
<evidence type="ECO:0000256" key="1">
    <source>
        <dbReference type="ARBA" id="ARBA00006190"/>
    </source>
</evidence>
<keyword evidence="2 3" id="KW-0175">Coiled coil</keyword>
<evidence type="ECO:0008006" key="6">
    <source>
        <dbReference type="Google" id="ProtNLM"/>
    </source>
</evidence>
<keyword evidence="5" id="KW-1185">Reference proteome</keyword>
<evidence type="ECO:0000313" key="5">
    <source>
        <dbReference type="Proteomes" id="UP000054217"/>
    </source>
</evidence>
<evidence type="ECO:0000313" key="4">
    <source>
        <dbReference type="EMBL" id="KIO12600.1"/>
    </source>
</evidence>
<dbReference type="AlphaFoldDB" id="A0A0C3PFD1"/>
<dbReference type="FunCoup" id="A0A0C3PFD1">
    <property type="interactions" value="313"/>
</dbReference>
<dbReference type="GO" id="GO:0032511">
    <property type="term" value="P:late endosome to vacuole transport via multivesicular body sorting pathway"/>
    <property type="evidence" value="ECO:0007669"/>
    <property type="project" value="TreeGrafter"/>
</dbReference>
<feature type="coiled-coil region" evidence="3">
    <location>
        <begin position="48"/>
        <end position="97"/>
    </location>
</feature>
<reference evidence="5" key="2">
    <citation type="submission" date="2015-01" db="EMBL/GenBank/DDBJ databases">
        <title>Evolutionary Origins and Diversification of the Mycorrhizal Mutualists.</title>
        <authorList>
            <consortium name="DOE Joint Genome Institute"/>
            <consortium name="Mycorrhizal Genomics Consortium"/>
            <person name="Kohler A."/>
            <person name="Kuo A."/>
            <person name="Nagy L.G."/>
            <person name="Floudas D."/>
            <person name="Copeland A."/>
            <person name="Barry K.W."/>
            <person name="Cichocki N."/>
            <person name="Veneault-Fourrey C."/>
            <person name="LaButti K."/>
            <person name="Lindquist E.A."/>
            <person name="Lipzen A."/>
            <person name="Lundell T."/>
            <person name="Morin E."/>
            <person name="Murat C."/>
            <person name="Riley R."/>
            <person name="Ohm R."/>
            <person name="Sun H."/>
            <person name="Tunlid A."/>
            <person name="Henrissat B."/>
            <person name="Grigoriev I.V."/>
            <person name="Hibbett D.S."/>
            <person name="Martin F."/>
        </authorList>
    </citation>
    <scope>NUCLEOTIDE SEQUENCE [LARGE SCALE GENOMIC DNA]</scope>
    <source>
        <strain evidence="5">Marx 270</strain>
    </source>
</reference>
<comment type="similarity">
    <text evidence="1">Belongs to the SNF7 family.</text>
</comment>
<reference evidence="4 5" key="1">
    <citation type="submission" date="2014-04" db="EMBL/GenBank/DDBJ databases">
        <authorList>
            <consortium name="DOE Joint Genome Institute"/>
            <person name="Kuo A."/>
            <person name="Kohler A."/>
            <person name="Costa M.D."/>
            <person name="Nagy L.G."/>
            <person name="Floudas D."/>
            <person name="Copeland A."/>
            <person name="Barry K.W."/>
            <person name="Cichocki N."/>
            <person name="Veneault-Fourrey C."/>
            <person name="LaButti K."/>
            <person name="Lindquist E.A."/>
            <person name="Lipzen A."/>
            <person name="Lundell T."/>
            <person name="Morin E."/>
            <person name="Murat C."/>
            <person name="Sun H."/>
            <person name="Tunlid A."/>
            <person name="Henrissat B."/>
            <person name="Grigoriev I.V."/>
            <person name="Hibbett D.S."/>
            <person name="Martin F."/>
            <person name="Nordberg H.P."/>
            <person name="Cantor M.N."/>
            <person name="Hua S.X."/>
        </authorList>
    </citation>
    <scope>NUCLEOTIDE SEQUENCE [LARGE SCALE GENOMIC DNA]</scope>
    <source>
        <strain evidence="4 5">Marx 270</strain>
    </source>
</reference>
<dbReference type="InterPro" id="IPR005024">
    <property type="entry name" value="Snf7_fam"/>
</dbReference>
<gene>
    <name evidence="4" type="ORF">M404DRAFT_993590</name>
</gene>
<proteinExistence type="inferred from homology"/>
<dbReference type="PANTHER" id="PTHR22761:SF12">
    <property type="entry name" value="CHARGED MULTIVESICULAR BODY PROTEIN 5"/>
    <property type="match status" value="1"/>
</dbReference>
<dbReference type="GO" id="GO:0005771">
    <property type="term" value="C:multivesicular body"/>
    <property type="evidence" value="ECO:0007669"/>
    <property type="project" value="TreeGrafter"/>
</dbReference>
<dbReference type="OrthoDB" id="3973241at2759"/>
<dbReference type="GO" id="GO:0006900">
    <property type="term" value="P:vesicle budding from membrane"/>
    <property type="evidence" value="ECO:0007669"/>
    <property type="project" value="TreeGrafter"/>
</dbReference>
<organism evidence="4 5">
    <name type="scientific">Pisolithus tinctorius Marx 270</name>
    <dbReference type="NCBI Taxonomy" id="870435"/>
    <lineage>
        <taxon>Eukaryota</taxon>
        <taxon>Fungi</taxon>
        <taxon>Dikarya</taxon>
        <taxon>Basidiomycota</taxon>
        <taxon>Agaricomycotina</taxon>
        <taxon>Agaricomycetes</taxon>
        <taxon>Agaricomycetidae</taxon>
        <taxon>Boletales</taxon>
        <taxon>Sclerodermatineae</taxon>
        <taxon>Pisolithaceae</taxon>
        <taxon>Pisolithus</taxon>
    </lineage>
</organism>
<dbReference type="Gene3D" id="6.10.250.1710">
    <property type="match status" value="1"/>
</dbReference>
<protein>
    <recommendedName>
        <fullName evidence="6">Charged multivesicular body protein 5</fullName>
    </recommendedName>
</protein>
<evidence type="ECO:0000256" key="3">
    <source>
        <dbReference type="SAM" id="Coils"/>
    </source>
</evidence>
<dbReference type="STRING" id="870435.A0A0C3PFD1"/>
<dbReference type="Pfam" id="PF03357">
    <property type="entry name" value="Snf7"/>
    <property type="match status" value="1"/>
</dbReference>
<dbReference type="InParanoid" id="A0A0C3PFD1"/>
<dbReference type="EMBL" id="KN831947">
    <property type="protein sequence ID" value="KIO12600.1"/>
    <property type="molecule type" value="Genomic_DNA"/>
</dbReference>
<accession>A0A0C3PFD1</accession>
<dbReference type="HOGENOM" id="CLU_079409_0_0_1"/>
<name>A0A0C3PFD1_PISTI</name>